<dbReference type="InterPro" id="IPR036291">
    <property type="entry name" value="NAD(P)-bd_dom_sf"/>
</dbReference>
<dbReference type="Pfam" id="PF14765">
    <property type="entry name" value="PS-DH"/>
    <property type="match status" value="1"/>
</dbReference>
<feature type="compositionally biased region" description="Basic residues" evidence="8">
    <location>
        <begin position="55"/>
        <end position="67"/>
    </location>
</feature>
<dbReference type="GO" id="GO:0005737">
    <property type="term" value="C:cytoplasm"/>
    <property type="evidence" value="ECO:0007669"/>
    <property type="project" value="TreeGrafter"/>
</dbReference>
<dbReference type="InterPro" id="IPR049551">
    <property type="entry name" value="PKS_DH_C"/>
</dbReference>
<dbReference type="Pfam" id="PF21089">
    <property type="entry name" value="PKS_DH_N"/>
    <property type="match status" value="1"/>
</dbReference>
<dbReference type="Gene3D" id="3.40.50.1820">
    <property type="entry name" value="alpha/beta hydrolase"/>
    <property type="match status" value="1"/>
</dbReference>
<dbReference type="InterPro" id="IPR042104">
    <property type="entry name" value="PKS_dehydratase_sf"/>
</dbReference>
<dbReference type="PANTHER" id="PTHR43775:SF51">
    <property type="entry name" value="INACTIVE PHENOLPHTHIOCEROL SYNTHESIS POLYKETIDE SYNTHASE TYPE I PKS1-RELATED"/>
    <property type="match status" value="1"/>
</dbReference>
<evidence type="ECO:0000313" key="12">
    <source>
        <dbReference type="EMBL" id="KAB0640006.1"/>
    </source>
</evidence>
<dbReference type="SMART" id="SM00826">
    <property type="entry name" value="PKS_DH"/>
    <property type="match status" value="1"/>
</dbReference>
<dbReference type="Pfam" id="PF00975">
    <property type="entry name" value="Thioesterase"/>
    <property type="match status" value="1"/>
</dbReference>
<evidence type="ECO:0000313" key="13">
    <source>
        <dbReference type="Proteomes" id="UP000473470"/>
    </source>
</evidence>
<evidence type="ECO:0000256" key="8">
    <source>
        <dbReference type="SAM" id="MobiDB-lite"/>
    </source>
</evidence>
<dbReference type="Gene3D" id="3.40.50.720">
    <property type="entry name" value="NAD(P)-binding Rossmann-like Domain"/>
    <property type="match status" value="1"/>
</dbReference>
<keyword evidence="6" id="KW-0511">Multifunctional enzyme</keyword>
<dbReference type="CDD" id="cd08955">
    <property type="entry name" value="KR_2_FAS_SDR_x"/>
    <property type="match status" value="1"/>
</dbReference>
<dbReference type="InterPro" id="IPR016035">
    <property type="entry name" value="Acyl_Trfase/lysoPLipase"/>
</dbReference>
<dbReference type="GO" id="GO:0005886">
    <property type="term" value="C:plasma membrane"/>
    <property type="evidence" value="ECO:0007669"/>
    <property type="project" value="TreeGrafter"/>
</dbReference>
<dbReference type="PROSITE" id="PS00606">
    <property type="entry name" value="KS3_1"/>
    <property type="match status" value="1"/>
</dbReference>
<dbReference type="InterPro" id="IPR009081">
    <property type="entry name" value="PP-bd_ACP"/>
</dbReference>
<dbReference type="SMART" id="SM00823">
    <property type="entry name" value="PKS_PP"/>
    <property type="match status" value="1"/>
</dbReference>
<dbReference type="Gene3D" id="3.40.47.10">
    <property type="match status" value="1"/>
</dbReference>
<dbReference type="SUPFAM" id="SSF47336">
    <property type="entry name" value="ACP-like"/>
    <property type="match status" value="1"/>
</dbReference>
<dbReference type="InterPro" id="IPR001031">
    <property type="entry name" value="Thioesterase"/>
</dbReference>
<feature type="domain" description="Carrier" evidence="9">
    <location>
        <begin position="1848"/>
        <end position="1928"/>
    </location>
</feature>
<dbReference type="SUPFAM" id="SSF55048">
    <property type="entry name" value="Probable ACP-binding domain of malonyl-CoA ACP transacylase"/>
    <property type="match status" value="1"/>
</dbReference>
<dbReference type="InterPro" id="IPR050091">
    <property type="entry name" value="PKS_NRPS_Biosynth_Enz"/>
</dbReference>
<dbReference type="InterPro" id="IPR020807">
    <property type="entry name" value="PKS_DH"/>
</dbReference>
<evidence type="ECO:0000256" key="7">
    <source>
        <dbReference type="PROSITE-ProRule" id="PRU01363"/>
    </source>
</evidence>
<dbReference type="Pfam" id="PF08659">
    <property type="entry name" value="KR"/>
    <property type="match status" value="1"/>
</dbReference>
<evidence type="ECO:0000256" key="1">
    <source>
        <dbReference type="ARBA" id="ARBA00022450"/>
    </source>
</evidence>
<dbReference type="InterPro" id="IPR016039">
    <property type="entry name" value="Thiolase-like"/>
</dbReference>
<feature type="domain" description="PKS/mFAS DH" evidence="11">
    <location>
        <begin position="1038"/>
        <end position="1327"/>
    </location>
</feature>
<gene>
    <name evidence="12" type="ORF">F7R25_06745</name>
</gene>
<dbReference type="PROSITE" id="PS00012">
    <property type="entry name" value="PHOSPHOPANTETHEINE"/>
    <property type="match status" value="1"/>
</dbReference>
<dbReference type="GO" id="GO:0031177">
    <property type="term" value="F:phosphopantetheine binding"/>
    <property type="evidence" value="ECO:0007669"/>
    <property type="project" value="InterPro"/>
</dbReference>
<dbReference type="InterPro" id="IPR029058">
    <property type="entry name" value="AB_hydrolase_fold"/>
</dbReference>
<keyword evidence="2" id="KW-0597">Phosphoprotein</keyword>
<evidence type="ECO:0000256" key="2">
    <source>
        <dbReference type="ARBA" id="ARBA00022553"/>
    </source>
</evidence>
<dbReference type="SUPFAM" id="SSF52151">
    <property type="entry name" value="FabD/lysophospholipase-like"/>
    <property type="match status" value="1"/>
</dbReference>
<keyword evidence="3" id="KW-0808">Transferase</keyword>
<dbReference type="InterPro" id="IPR014043">
    <property type="entry name" value="Acyl_transferase_dom"/>
</dbReference>
<dbReference type="Pfam" id="PF00109">
    <property type="entry name" value="ketoacyl-synt"/>
    <property type="match status" value="1"/>
</dbReference>
<sequence length="2232" mass="235070">MEASHADPAFRSRRDRASRPCRGDQDHEPARAAAARAARRRQAERDARPELARSRAARVRSRTHVRRGPVPDARADHVGADGRAARRCVPAAVRQRAGAGRCRRRAGRSAGGERTPPATAGGARMTATHPPEPAGDATATPDASPPLASANGGVAIVGIGCRLPGANDWRAFWQNLVDGVESIRFFDDATLLRAGVDPAQLAAPDYVKASPVIDDFDRFDAGLFEYSPREARVIDPQHRVFLEVVHDALEDAGYWPDTCDGSIGVFAGAGGVVSSYFASNPALRGSTGGVEHIGNDKDFLATRVSYKLNLTGPSVTVQTACSTSLVAIHLACSSILNGECDMAIAGASTVRVPHIAGYTARQGDILSPDGHCRAFDAHAQGTVFGSGAGAIVLKHVDDALADGDHIYAVIRGTAINNDGGSKVSYTASSVSGQAKAMLDAFACAGVAPRAVGYVETHGTGTVVGDPLEIDALTKAFRRHTPDAGFCAVGSVKTNIGHLEQASGVASVIKAALALDRGQIPPSLNFDTPNPKIPFAQTPFFVNTALRDWPRDAAPRFAAVNSLGLGGTNAFAVLEEAPVRPAAAAAAAENDRPLHVLALSARSAPALAALADRWRQFLATTDAPIGDLCYTANTGRAPRNARLTVAGGTAGELSAQLAAAQATERGGKRPLAFLFTGQGAQYAGMAAALYRTQPVFRDALDRCDALLRPHLDTPLLSVLYGDAQAKALIDQTAYAQPALFAIEWSLAELWRSWGIVPDAVLGHSVGEYVAACVAGCYDLDACLALIAARGRLMQALPKGGAMAALFADGETVERLLDASDPQAIAIAAYNGPENTVVSGRADAVADAFARAQQAGIGGRELTVSHAFHSPLMASAAAELETLAGSYHAKKPKIPLVANLTGAIADAPPTPAYWRDHALQPVHFISGVQALAQAGIVDFVEVGPGTTLVSLAQQILGSDEAGGRRFLASIGRDREWGELTATLGALWRSGAPVDWRAFDAPYARRRVSAPTYAFERERYWLDAGRGTAAGGAGMATGPGADIPGRRVSSLLAAWQFAATYDLDAIPWLTDHRIFGLAVLPVAAGLVALAAAGRERAGGAAVAIDSLTYDDALVVPDDGARAVQTLLQGDGGDLDAELVSRDAADDAWHRHLRARVSTLAAPRLAPIATPLPASAGVEQMTPIEPARYYEAIAPLGFGYGPGFRGIVALWQGDDAAVSRVQLPEHLDAAAYPLHPALLDACLHIYPALVPDYRSLAGLEAKPEGTWLPISIERFEIARPGADRVWVRAKRRDAAQADVITLDIEIYGDDGAPVALLGGLTVKPITRAQIAPNAASSRNRALHRLDWVERPAQPLPEAPAAEPSHWLIVAGAERTLADALDAQLRVLGHHASVLPLPDGGTDADVHAALRAALAARPAGSAGALGVVLAHGLGERVDEATTVDALAAAERRASGGTLALVRALSALAEANADAGAEAGAMPRVWLVTRGACAPVPRAPGGDPLQASAGGIGRVAALEYPELWAGTIDIGGEEDVAALAAELFASDAEEEVALRAGHRYALRLDRDDEPAPERIVPPFDPAATYLLTGGLGALGLKVADWLITAQGVRHLVLTARRAPGEQVAPVLERWRQQGANVVVKQADVARAADTHALIAQIGAELPPLKGVFHCAGNLDDGVLAQMDWDKFARTTGPKVLGGWALHAATRHLPLDHFVLFSSVLSVTGAMGQANYVAGNAFLDGLAEYRRRLGLPAQAINWGPWGGAGLATESGERGEAIWRARGTEYIDAEAGIALLHAILARGLQQAVVTITEWPQWAAQYPKRPALLERLVRGAPAQAANALFTRAQVDARMAAAPESERRDVLRDIVSQMVRAVLEIKGAFDATQPLRELGLDSLMAITLINQLDAAVGVRLPAAAMLKGPSLEQLVDELLPKVKVTAGGAAPEPAGAALAARAVSASASASIHVAPTALPAQSERWLVEIRPNPAARYRLICFPFAGGGSAIYRAWANGTDPHAEILAVEPPGRLARIGEPPVNRIGAFVDGLLAELRPLLDKPVAFFGHCIGGLTMYETARALIEREGIAPVHLFASGARPPHRLVADAAFERKLAATLVGLREFDIVAPLYRQSDEVLAEALRHFQIDATEQMLAIPELRELVLPVVRAEFEMASRYVFVPNSPWTMPITSFRGKDDIYVTHEDALAWRDFTTGEFNLFTRDGAHFGVVDDRVFILDAISDALAA</sequence>
<dbReference type="SMART" id="SM00827">
    <property type="entry name" value="PKS_AT"/>
    <property type="match status" value="1"/>
</dbReference>
<dbReference type="InterPro" id="IPR049900">
    <property type="entry name" value="PKS_mFAS_DH"/>
</dbReference>
<dbReference type="InterPro" id="IPR006162">
    <property type="entry name" value="Ppantetheine_attach_site"/>
</dbReference>
<dbReference type="InterPro" id="IPR016036">
    <property type="entry name" value="Malonyl_transacylase_ACP-bd"/>
</dbReference>
<dbReference type="Proteomes" id="UP000473470">
    <property type="component" value="Unassembled WGS sequence"/>
</dbReference>
<dbReference type="Gene3D" id="3.10.129.110">
    <property type="entry name" value="Polyketide synthase dehydratase"/>
    <property type="match status" value="1"/>
</dbReference>
<feature type="compositionally biased region" description="Basic and acidic residues" evidence="8">
    <location>
        <begin position="73"/>
        <end position="84"/>
    </location>
</feature>
<dbReference type="EMBL" id="VZOK01000007">
    <property type="protein sequence ID" value="KAB0640006.1"/>
    <property type="molecule type" value="Genomic_DNA"/>
</dbReference>
<dbReference type="SMART" id="SM00822">
    <property type="entry name" value="PKS_KR"/>
    <property type="match status" value="1"/>
</dbReference>
<dbReference type="Gene3D" id="3.40.366.10">
    <property type="entry name" value="Malonyl-Coenzyme A Acyl Carrier Protein, domain 2"/>
    <property type="match status" value="1"/>
</dbReference>
<dbReference type="PROSITE" id="PS52019">
    <property type="entry name" value="PKS_MFAS_DH"/>
    <property type="match status" value="1"/>
</dbReference>
<evidence type="ECO:0000259" key="9">
    <source>
        <dbReference type="PROSITE" id="PS50075"/>
    </source>
</evidence>
<evidence type="ECO:0000259" key="11">
    <source>
        <dbReference type="PROSITE" id="PS52019"/>
    </source>
</evidence>
<keyword evidence="5" id="KW-0443">Lipid metabolism</keyword>
<dbReference type="InterPro" id="IPR018201">
    <property type="entry name" value="Ketoacyl_synth_AS"/>
</dbReference>
<dbReference type="GO" id="GO:0004315">
    <property type="term" value="F:3-oxoacyl-[acyl-carrier-protein] synthase activity"/>
    <property type="evidence" value="ECO:0007669"/>
    <property type="project" value="InterPro"/>
</dbReference>
<dbReference type="InterPro" id="IPR057326">
    <property type="entry name" value="KR_dom"/>
</dbReference>
<dbReference type="InterPro" id="IPR001227">
    <property type="entry name" value="Ac_transferase_dom_sf"/>
</dbReference>
<dbReference type="SUPFAM" id="SSF53901">
    <property type="entry name" value="Thiolase-like"/>
    <property type="match status" value="1"/>
</dbReference>
<dbReference type="GO" id="GO:0071770">
    <property type="term" value="P:DIM/DIP cell wall layer assembly"/>
    <property type="evidence" value="ECO:0007669"/>
    <property type="project" value="TreeGrafter"/>
</dbReference>
<keyword evidence="1" id="KW-0596">Phosphopantetheine</keyword>
<feature type="active site" description="Proton donor; for dehydratase activity" evidence="7">
    <location>
        <position position="1236"/>
    </location>
</feature>
<dbReference type="SUPFAM" id="SSF51735">
    <property type="entry name" value="NAD(P)-binding Rossmann-fold domains"/>
    <property type="match status" value="2"/>
</dbReference>
<feature type="region of interest" description="C-terminal hotdog fold" evidence="7">
    <location>
        <begin position="1176"/>
        <end position="1327"/>
    </location>
</feature>
<dbReference type="GO" id="GO:0006633">
    <property type="term" value="P:fatty acid biosynthetic process"/>
    <property type="evidence" value="ECO:0007669"/>
    <property type="project" value="InterPro"/>
</dbReference>
<feature type="region of interest" description="Disordered" evidence="8">
    <location>
        <begin position="1"/>
        <end position="146"/>
    </location>
</feature>
<dbReference type="InterPro" id="IPR014031">
    <property type="entry name" value="Ketoacyl_synth_C"/>
</dbReference>
<evidence type="ECO:0000256" key="4">
    <source>
        <dbReference type="ARBA" id="ARBA00022832"/>
    </source>
</evidence>
<dbReference type="Gene3D" id="1.10.1200.10">
    <property type="entry name" value="ACP-like"/>
    <property type="match status" value="1"/>
</dbReference>
<dbReference type="GO" id="GO:0004312">
    <property type="term" value="F:fatty acid synthase activity"/>
    <property type="evidence" value="ECO:0007669"/>
    <property type="project" value="TreeGrafter"/>
</dbReference>
<proteinExistence type="predicted"/>
<feature type="domain" description="Ketosynthase family 3 (KS3)" evidence="10">
    <location>
        <begin position="151"/>
        <end position="575"/>
    </location>
</feature>
<comment type="caution">
    <text evidence="12">The sequence shown here is derived from an EMBL/GenBank/DDBJ whole genome shotgun (WGS) entry which is preliminary data.</text>
</comment>
<dbReference type="Pfam" id="PF02801">
    <property type="entry name" value="Ketoacyl-synt_C"/>
    <property type="match status" value="1"/>
</dbReference>
<feature type="region of interest" description="N-terminal hotdog fold" evidence="7">
    <location>
        <begin position="1038"/>
        <end position="1160"/>
    </location>
</feature>
<dbReference type="InterPro" id="IPR014030">
    <property type="entry name" value="Ketoacyl_synth_N"/>
</dbReference>
<dbReference type="PANTHER" id="PTHR43775">
    <property type="entry name" value="FATTY ACID SYNTHASE"/>
    <property type="match status" value="1"/>
</dbReference>
<dbReference type="PROSITE" id="PS50075">
    <property type="entry name" value="CARRIER"/>
    <property type="match status" value="1"/>
</dbReference>
<reference evidence="12 13" key="1">
    <citation type="submission" date="2019-09" db="EMBL/GenBank/DDBJ databases">
        <title>Draft genome sequences of 48 bacterial type strains from the CCUG.</title>
        <authorList>
            <person name="Tunovic T."/>
            <person name="Pineiro-Iglesias B."/>
            <person name="Unosson C."/>
            <person name="Inganas E."/>
            <person name="Ohlen M."/>
            <person name="Cardew S."/>
            <person name="Jensie-Markopoulos S."/>
            <person name="Salva-Serra F."/>
            <person name="Jaen-Luchoro D."/>
            <person name="Karlsson R."/>
            <person name="Svensson-Stadler L."/>
            <person name="Chun J."/>
            <person name="Moore E."/>
        </authorList>
    </citation>
    <scope>NUCLEOTIDE SEQUENCE [LARGE SCALE GENOMIC DNA]</scope>
    <source>
        <strain evidence="12 13">CCUG 65686</strain>
    </source>
</reference>
<dbReference type="Pfam" id="PF22621">
    <property type="entry name" value="CurL-like_PKS_C"/>
    <property type="match status" value="1"/>
</dbReference>
<dbReference type="Pfam" id="PF00550">
    <property type="entry name" value="PP-binding"/>
    <property type="match status" value="1"/>
</dbReference>
<evidence type="ECO:0000256" key="5">
    <source>
        <dbReference type="ARBA" id="ARBA00023098"/>
    </source>
</evidence>
<dbReference type="PROSITE" id="PS52004">
    <property type="entry name" value="KS3_2"/>
    <property type="match status" value="1"/>
</dbReference>
<dbReference type="InterPro" id="IPR020806">
    <property type="entry name" value="PKS_PP-bd"/>
</dbReference>
<organism evidence="12 13">
    <name type="scientific">Burkholderia stagnalis</name>
    <dbReference type="NCBI Taxonomy" id="1503054"/>
    <lineage>
        <taxon>Bacteria</taxon>
        <taxon>Pseudomonadati</taxon>
        <taxon>Pseudomonadota</taxon>
        <taxon>Betaproteobacteria</taxon>
        <taxon>Burkholderiales</taxon>
        <taxon>Burkholderiaceae</taxon>
        <taxon>Burkholderia</taxon>
        <taxon>Burkholderia cepacia complex</taxon>
    </lineage>
</organism>
<name>A0A6L3N3Z2_9BURK</name>
<feature type="compositionally biased region" description="Low complexity" evidence="8">
    <location>
        <begin position="87"/>
        <end position="100"/>
    </location>
</feature>
<dbReference type="SMART" id="SM00825">
    <property type="entry name" value="PKS_KS"/>
    <property type="match status" value="1"/>
</dbReference>
<dbReference type="InterPro" id="IPR049552">
    <property type="entry name" value="PKS_DH_N"/>
</dbReference>
<protein>
    <submittedName>
        <fullName evidence="12">Type I polyketide synthase</fullName>
    </submittedName>
</protein>
<keyword evidence="4" id="KW-0276">Fatty acid metabolism</keyword>
<dbReference type="InterPro" id="IPR013968">
    <property type="entry name" value="PKS_KR"/>
</dbReference>
<accession>A0A6L3N3Z2</accession>
<evidence type="ECO:0000256" key="3">
    <source>
        <dbReference type="ARBA" id="ARBA00022679"/>
    </source>
</evidence>
<feature type="compositionally biased region" description="Basic and acidic residues" evidence="8">
    <location>
        <begin position="1"/>
        <end position="30"/>
    </location>
</feature>
<dbReference type="InterPro" id="IPR036736">
    <property type="entry name" value="ACP-like_sf"/>
</dbReference>
<evidence type="ECO:0000259" key="10">
    <source>
        <dbReference type="PROSITE" id="PS52004"/>
    </source>
</evidence>
<dbReference type="Gene3D" id="3.30.70.3290">
    <property type="match status" value="1"/>
</dbReference>
<feature type="compositionally biased region" description="Basic and acidic residues" evidence="8">
    <location>
        <begin position="41"/>
        <end position="53"/>
    </location>
</feature>
<dbReference type="SUPFAM" id="SSF53474">
    <property type="entry name" value="alpha/beta-Hydrolases"/>
    <property type="match status" value="1"/>
</dbReference>
<dbReference type="CDD" id="cd00833">
    <property type="entry name" value="PKS"/>
    <property type="match status" value="1"/>
</dbReference>
<dbReference type="InterPro" id="IPR020841">
    <property type="entry name" value="PKS_Beta-ketoAc_synthase_dom"/>
</dbReference>
<feature type="active site" description="Proton acceptor; for dehydratase activity" evidence="7">
    <location>
        <position position="1069"/>
    </location>
</feature>
<evidence type="ECO:0000256" key="6">
    <source>
        <dbReference type="ARBA" id="ARBA00023268"/>
    </source>
</evidence>
<dbReference type="Pfam" id="PF00698">
    <property type="entry name" value="Acyl_transf_1"/>
    <property type="match status" value="1"/>
</dbReference>
<dbReference type="FunFam" id="3.40.47.10:FF:000042">
    <property type="entry name" value="Polyketide synthase Pks13"/>
    <property type="match status" value="1"/>
</dbReference>